<dbReference type="SUPFAM" id="SSF56954">
    <property type="entry name" value="Outer membrane efflux proteins (OEP)"/>
    <property type="match status" value="1"/>
</dbReference>
<keyword evidence="2" id="KW-1134">Transmembrane beta strand</keyword>
<comment type="subcellular location">
    <subcellularLocation>
        <location evidence="2">Cell membrane</location>
        <topology evidence="2">Lipid-anchor</topology>
    </subcellularLocation>
</comment>
<dbReference type="NCBIfam" id="TIGR01845">
    <property type="entry name" value="outer_NodT"/>
    <property type="match status" value="1"/>
</dbReference>
<dbReference type="GO" id="GO:0005886">
    <property type="term" value="C:plasma membrane"/>
    <property type="evidence" value="ECO:0007669"/>
    <property type="project" value="UniProtKB-SubCell"/>
</dbReference>
<dbReference type="PANTHER" id="PTHR30203:SF25">
    <property type="entry name" value="OUTER MEMBRANE PROTEIN-RELATED"/>
    <property type="match status" value="1"/>
</dbReference>
<comment type="caution">
    <text evidence="4">The sequence shown here is derived from an EMBL/GenBank/DDBJ whole genome shotgun (WGS) entry which is preliminary data.</text>
</comment>
<dbReference type="InterPro" id="IPR003423">
    <property type="entry name" value="OMP_efflux"/>
</dbReference>
<feature type="region of interest" description="Disordered" evidence="3">
    <location>
        <begin position="116"/>
        <end position="136"/>
    </location>
</feature>
<evidence type="ECO:0000256" key="2">
    <source>
        <dbReference type="RuleBase" id="RU362097"/>
    </source>
</evidence>
<keyword evidence="2" id="KW-0449">Lipoprotein</keyword>
<proteinExistence type="inferred from homology"/>
<dbReference type="InterPro" id="IPR010131">
    <property type="entry name" value="MdtP/NodT-like"/>
</dbReference>
<evidence type="ECO:0000313" key="4">
    <source>
        <dbReference type="EMBL" id="TVV69859.1"/>
    </source>
</evidence>
<keyword evidence="2" id="KW-0812">Transmembrane</keyword>
<comment type="similarity">
    <text evidence="1 2">Belongs to the outer membrane factor (OMF) (TC 1.B.17) family.</text>
</comment>
<keyword evidence="2" id="KW-0564">Palmitate</keyword>
<dbReference type="Gene3D" id="1.20.1600.10">
    <property type="entry name" value="Outer membrane efflux proteins (OEP)"/>
    <property type="match status" value="1"/>
</dbReference>
<dbReference type="PANTHER" id="PTHR30203">
    <property type="entry name" value="OUTER MEMBRANE CATION EFFLUX PROTEIN"/>
    <property type="match status" value="1"/>
</dbReference>
<dbReference type="Proteomes" id="UP000318681">
    <property type="component" value="Unassembled WGS sequence"/>
</dbReference>
<dbReference type="PROSITE" id="PS51257">
    <property type="entry name" value="PROKAR_LIPOPROTEIN"/>
    <property type="match status" value="1"/>
</dbReference>
<keyword evidence="5" id="KW-1185">Reference proteome</keyword>
<reference evidence="4 5" key="1">
    <citation type="submission" date="2019-07" db="EMBL/GenBank/DDBJ databases">
        <title>Sphingomonas solaris sp. nov., isolated from a solar panel from Boston, Massachusetts.</title>
        <authorList>
            <person name="Tanner K."/>
            <person name="Pascual J."/>
            <person name="Mancuso C."/>
            <person name="Pereto J."/>
            <person name="Khalil A."/>
            <person name="Vilanova C."/>
        </authorList>
    </citation>
    <scope>NUCLEOTIDE SEQUENCE [LARGE SCALE GENOMIC DNA]</scope>
    <source>
        <strain evidence="4 5">R4DWN</strain>
    </source>
</reference>
<evidence type="ECO:0000313" key="5">
    <source>
        <dbReference type="Proteomes" id="UP000318681"/>
    </source>
</evidence>
<protein>
    <submittedName>
        <fullName evidence="4">Efflux transporter outer membrane subunit</fullName>
    </submittedName>
</protein>
<evidence type="ECO:0000256" key="1">
    <source>
        <dbReference type="ARBA" id="ARBA00007613"/>
    </source>
</evidence>
<dbReference type="AlphaFoldDB" id="A0A558QRW4"/>
<dbReference type="RefSeq" id="WP_145155856.1">
    <property type="nucleotide sequence ID" value="NZ_VNIM01000164.1"/>
</dbReference>
<dbReference type="OrthoDB" id="9783100at2"/>
<dbReference type="Pfam" id="PF02321">
    <property type="entry name" value="OEP"/>
    <property type="match status" value="2"/>
</dbReference>
<evidence type="ECO:0000256" key="3">
    <source>
        <dbReference type="SAM" id="MobiDB-lite"/>
    </source>
</evidence>
<keyword evidence="2" id="KW-0472">Membrane</keyword>
<dbReference type="GO" id="GO:0015562">
    <property type="term" value="F:efflux transmembrane transporter activity"/>
    <property type="evidence" value="ECO:0007669"/>
    <property type="project" value="InterPro"/>
</dbReference>
<name>A0A558QRW4_9SPHN</name>
<organism evidence="4 5">
    <name type="scientific">Alterirhizorhabdus solaris</name>
    <dbReference type="NCBI Taxonomy" id="2529389"/>
    <lineage>
        <taxon>Bacteria</taxon>
        <taxon>Pseudomonadati</taxon>
        <taxon>Pseudomonadota</taxon>
        <taxon>Alphaproteobacteria</taxon>
        <taxon>Sphingomonadales</taxon>
        <taxon>Rhizorhabdaceae</taxon>
        <taxon>Alterirhizorhabdus</taxon>
    </lineage>
</organism>
<dbReference type="EMBL" id="VNIM01000164">
    <property type="protein sequence ID" value="TVV69859.1"/>
    <property type="molecule type" value="Genomic_DNA"/>
</dbReference>
<dbReference type="Gene3D" id="2.20.200.10">
    <property type="entry name" value="Outer membrane efflux proteins (OEP)"/>
    <property type="match status" value="1"/>
</dbReference>
<accession>A0A558QRW4</accession>
<sequence>MSSDRSERRQTGRGGAGLLLLAGLSACAVGPDYRPPSAAVLKVPDTFVAAPERPGMPPADPVRWWTGFDDPVLTQLVERSFEANLDIAVAGARLRQARANVRQAIGAGLPQAGFSTSANRSVGRDGQSFVDPTTGNTFSSGGDTTVFRAGFDAAWEADVFGGIRRSVEAARADSAATQANLHDVQLSIAAEVGLNYMQARLAQARLGIARANLASQDETLQIVGWRVQAGLVSSLDLEQARQLRATTAASIPLLENNYVAAANRLSVLTGDAPGAVNGALNSGGPVPLAPAAIAIPAEVVRQRPDIAAAERTLAAETARIGVATADLYPALRLSGSFAGSDTSIGGLPGAALGNLVAGITAPIFQGGQIRARIAGQRAATEAAFGTYRQTVLLAFEEVENALTQLSSAERREREIGIAAEAARNAAIYARTQYRAGLVDFQSLLDTERSLLSSEDASASARADRATATVQLYKALGGGWQAAPAPLPLAGATASTTRP</sequence>
<gene>
    <name evidence="4" type="ORF">FOY91_20595</name>
</gene>